<dbReference type="OrthoDB" id="9787732at2"/>
<dbReference type="Proteomes" id="UP000000753">
    <property type="component" value="Chromosome"/>
</dbReference>
<protein>
    <submittedName>
        <fullName evidence="8">RDD</fullName>
    </submittedName>
</protein>
<organism evidence="8 9">
    <name type="scientific">Shewanella piezotolerans (strain WP3 / JCM 13877)</name>
    <dbReference type="NCBI Taxonomy" id="225849"/>
    <lineage>
        <taxon>Bacteria</taxon>
        <taxon>Pseudomonadati</taxon>
        <taxon>Pseudomonadota</taxon>
        <taxon>Gammaproteobacteria</taxon>
        <taxon>Alteromonadales</taxon>
        <taxon>Shewanellaceae</taxon>
        <taxon>Shewanella</taxon>
    </lineage>
</organism>
<dbReference type="STRING" id="225849.swp_1962"/>
<evidence type="ECO:0000313" key="9">
    <source>
        <dbReference type="Proteomes" id="UP000000753"/>
    </source>
</evidence>
<feature type="transmembrane region" description="Helical" evidence="6">
    <location>
        <begin position="258"/>
        <end position="286"/>
    </location>
</feature>
<sequence length="383" mass="42088">MRKQQTESTLDPKSLVTPYAFEIAPNVLYQPLASPFKRALAITVDGLLVAALAENAGWIFVLMVALTVVVHKRSKSLGSIVKWALYAFMLAGMVYALLGNDWNTKDNISGTSQVESQLSADKAEPETLQTIAELANYLPEVISASSCQDYSCAQKRLVSLKSALDHSSLSSAEQTRMLEELIDELPLTVKQKNNLKIEYAAAETALGDERIEQIVEEEADADADAVSNNPSCTNKVDWEELQDDSRFETEANSQSSPLAWLIGFLNDMGLGFGWAAFYFTVFTAWFDGQTLGKKLFGISVIQLDGSKITLWAAFGRYGGYAAGFTTGLLGFLQIFWDANRQAIQDKISATVVIDLRKPEIEAPKLQLNMNALNASIDAKIEEK</sequence>
<dbReference type="PANTHER" id="PTHR36115">
    <property type="entry name" value="PROLINE-RICH ANTIGEN HOMOLOG-RELATED"/>
    <property type="match status" value="1"/>
</dbReference>
<keyword evidence="9" id="KW-1185">Reference proteome</keyword>
<evidence type="ECO:0000256" key="5">
    <source>
        <dbReference type="ARBA" id="ARBA00023136"/>
    </source>
</evidence>
<dbReference type="AlphaFoldDB" id="B8CN85"/>
<dbReference type="eggNOG" id="COG1714">
    <property type="taxonomic scope" value="Bacteria"/>
</dbReference>
<evidence type="ECO:0000256" key="1">
    <source>
        <dbReference type="ARBA" id="ARBA00004651"/>
    </source>
</evidence>
<feature type="transmembrane region" description="Helical" evidence="6">
    <location>
        <begin position="80"/>
        <end position="98"/>
    </location>
</feature>
<keyword evidence="3 6" id="KW-0812">Transmembrane</keyword>
<evidence type="ECO:0000256" key="6">
    <source>
        <dbReference type="SAM" id="Phobius"/>
    </source>
</evidence>
<dbReference type="HOGENOM" id="CLU_046527_0_0_6"/>
<comment type="subcellular location">
    <subcellularLocation>
        <location evidence="1">Cell membrane</location>
        <topology evidence="1">Multi-pass membrane protein</topology>
    </subcellularLocation>
</comment>
<keyword evidence="5 6" id="KW-0472">Membrane</keyword>
<gene>
    <name evidence="8" type="ordered locus">swp_1962</name>
</gene>
<keyword evidence="2" id="KW-1003">Cell membrane</keyword>
<evidence type="ECO:0000259" key="7">
    <source>
        <dbReference type="Pfam" id="PF06271"/>
    </source>
</evidence>
<dbReference type="KEGG" id="swp:swp_1962"/>
<reference evidence="8 9" key="1">
    <citation type="journal article" date="2008" name="PLoS ONE">
        <title>Environmental adaptation: genomic analysis of the piezotolerant and psychrotolerant deep-sea iron reducing bacterium Shewanella piezotolerans WP3.</title>
        <authorList>
            <person name="Wang F."/>
            <person name="Wang J."/>
            <person name="Jian H."/>
            <person name="Zhang B."/>
            <person name="Li S."/>
            <person name="Wang F."/>
            <person name="Zeng X."/>
            <person name="Gao L."/>
            <person name="Bartlett D.H."/>
            <person name="Yu J."/>
            <person name="Hu S."/>
            <person name="Xiao X."/>
        </authorList>
    </citation>
    <scope>NUCLEOTIDE SEQUENCE [LARGE SCALE GENOMIC DNA]</scope>
    <source>
        <strain evidence="9">WP3 / JCM 13877</strain>
    </source>
</reference>
<evidence type="ECO:0000256" key="3">
    <source>
        <dbReference type="ARBA" id="ARBA00022692"/>
    </source>
</evidence>
<accession>B8CN85</accession>
<evidence type="ECO:0000256" key="4">
    <source>
        <dbReference type="ARBA" id="ARBA00022989"/>
    </source>
</evidence>
<dbReference type="GO" id="GO:0005886">
    <property type="term" value="C:plasma membrane"/>
    <property type="evidence" value="ECO:0007669"/>
    <property type="project" value="UniProtKB-SubCell"/>
</dbReference>
<proteinExistence type="predicted"/>
<evidence type="ECO:0000313" key="8">
    <source>
        <dbReference type="EMBL" id="ACJ28719.1"/>
    </source>
</evidence>
<dbReference type="InterPro" id="IPR010432">
    <property type="entry name" value="RDD"/>
</dbReference>
<dbReference type="InterPro" id="IPR051791">
    <property type="entry name" value="Pra-immunoreactive"/>
</dbReference>
<name>B8CN85_SHEPW</name>
<dbReference type="EMBL" id="CP000472">
    <property type="protein sequence ID" value="ACJ28719.1"/>
    <property type="molecule type" value="Genomic_DNA"/>
</dbReference>
<dbReference type="RefSeq" id="WP_020912094.1">
    <property type="nucleotide sequence ID" value="NC_011566.1"/>
</dbReference>
<keyword evidence="4 6" id="KW-1133">Transmembrane helix</keyword>
<feature type="transmembrane region" description="Helical" evidence="6">
    <location>
        <begin position="47"/>
        <end position="68"/>
    </location>
</feature>
<feature type="domain" description="RDD" evidence="7">
    <location>
        <begin position="271"/>
        <end position="348"/>
    </location>
</feature>
<dbReference type="PANTHER" id="PTHR36115:SF6">
    <property type="entry name" value="PROLINE-RICH ANTIGEN HOMOLOG"/>
    <property type="match status" value="1"/>
</dbReference>
<feature type="transmembrane region" description="Helical" evidence="6">
    <location>
        <begin position="317"/>
        <end position="336"/>
    </location>
</feature>
<dbReference type="Pfam" id="PF06271">
    <property type="entry name" value="RDD"/>
    <property type="match status" value="1"/>
</dbReference>
<evidence type="ECO:0000256" key="2">
    <source>
        <dbReference type="ARBA" id="ARBA00022475"/>
    </source>
</evidence>